<gene>
    <name evidence="2" type="ORF">BN12_2200004</name>
</gene>
<name>A0A077LV16_9MICO</name>
<evidence type="ECO:0000256" key="1">
    <source>
        <dbReference type="SAM" id="MobiDB-lite"/>
    </source>
</evidence>
<dbReference type="AlphaFoldDB" id="A0A077LV16"/>
<evidence type="ECO:0000313" key="3">
    <source>
        <dbReference type="Proteomes" id="UP000035721"/>
    </source>
</evidence>
<dbReference type="Pfam" id="PF13730">
    <property type="entry name" value="HTH_36"/>
    <property type="match status" value="1"/>
</dbReference>
<accession>A0A077LV16</accession>
<comment type="caution">
    <text evidence="2">The sequence shown here is derived from an EMBL/GenBank/DDBJ whole genome shotgun (WGS) entry which is preliminary data.</text>
</comment>
<evidence type="ECO:0008006" key="4">
    <source>
        <dbReference type="Google" id="ProtNLM"/>
    </source>
</evidence>
<sequence>MSWPAVEWAMSVRPAGGRLSAEARLVLIALAKHTPRADGSGAYPSQETLAEAIATTPRAVRRGLVVLLERSLIKRGDQGLVDHLPGNKRPVVYDLAVAAGTRPRRPAPASHGYPHWEDASVLPGEDGPNLWADATGHPGRTLPSANDEQTPICGTPSYIGDPSARARPSAPPSSTGPPPQGHGPQVETTPSRAEDHHPATGRSDVPPAPRNGKPCALCGHTGRRLDDAGLCRSCRAASAPTPPDPRSTHAHS</sequence>
<reference evidence="2 3" key="1">
    <citation type="journal article" date="2013" name="ISME J.">
        <title>A metabolic model for members of the genus Tetrasphaera involved in enhanced biological phosphorus removal.</title>
        <authorList>
            <person name="Kristiansen R."/>
            <person name="Nguyen H.T.T."/>
            <person name="Saunders A.M."/>
            <person name="Nielsen J.L."/>
            <person name="Wimmer R."/>
            <person name="Le V.Q."/>
            <person name="McIlroy S.J."/>
            <person name="Petrovski S."/>
            <person name="Seviour R.J."/>
            <person name="Calteau A."/>
            <person name="Nielsen K.L."/>
            <person name="Nielsen P.H."/>
        </authorList>
    </citation>
    <scope>NUCLEOTIDE SEQUENCE [LARGE SCALE GENOMIC DNA]</scope>
    <source>
        <strain evidence="2 3">T1-X7</strain>
    </source>
</reference>
<dbReference type="STRING" id="1194083.BN12_2200004"/>
<proteinExistence type="predicted"/>
<protein>
    <recommendedName>
        <fullName evidence="4">Helix-turn-helix domain-containing protein</fullName>
    </recommendedName>
</protein>
<organism evidence="2 3">
    <name type="scientific">Nostocoides japonicum T1-X7</name>
    <dbReference type="NCBI Taxonomy" id="1194083"/>
    <lineage>
        <taxon>Bacteria</taxon>
        <taxon>Bacillati</taxon>
        <taxon>Actinomycetota</taxon>
        <taxon>Actinomycetes</taxon>
        <taxon>Micrococcales</taxon>
        <taxon>Intrasporangiaceae</taxon>
        <taxon>Nostocoides</taxon>
    </lineage>
</organism>
<feature type="compositionally biased region" description="Pro residues" evidence="1">
    <location>
        <begin position="169"/>
        <end position="181"/>
    </location>
</feature>
<dbReference type="EMBL" id="CAJB01000136">
    <property type="protein sequence ID" value="CCH77763.1"/>
    <property type="molecule type" value="Genomic_DNA"/>
</dbReference>
<feature type="region of interest" description="Disordered" evidence="1">
    <location>
        <begin position="102"/>
        <end position="222"/>
    </location>
</feature>
<dbReference type="Proteomes" id="UP000035721">
    <property type="component" value="Unassembled WGS sequence"/>
</dbReference>
<evidence type="ECO:0000313" key="2">
    <source>
        <dbReference type="EMBL" id="CCH77763.1"/>
    </source>
</evidence>
<keyword evidence="3" id="KW-1185">Reference proteome</keyword>